<comment type="subcellular location">
    <subcellularLocation>
        <location evidence="1">Cell membrane</location>
        <topology evidence="1">Single-pass type II membrane protein</topology>
    </subcellularLocation>
    <subcellularLocation>
        <location evidence="3">Membrane</location>
        <topology evidence="3">Single-pass type II membrane protein</topology>
    </subcellularLocation>
</comment>
<name>A0A0A1DLM9_NOCSI</name>
<feature type="compositionally biased region" description="Pro residues" evidence="4">
    <location>
        <begin position="224"/>
        <end position="237"/>
    </location>
</feature>
<dbReference type="GO" id="GO:0009003">
    <property type="term" value="F:signal peptidase activity"/>
    <property type="evidence" value="ECO:0007669"/>
    <property type="project" value="UniProtKB-EC"/>
</dbReference>
<dbReference type="RefSeq" id="WP_038680336.1">
    <property type="nucleotide sequence ID" value="NZ_BJMC01000018.1"/>
</dbReference>
<keyword evidence="3" id="KW-1133">Transmembrane helix</keyword>
<accession>A0A0A1DLM9</accession>
<proteinExistence type="inferred from homology"/>
<dbReference type="PANTHER" id="PTHR43390:SF1">
    <property type="entry name" value="CHLOROPLAST PROCESSING PEPTIDASE"/>
    <property type="match status" value="1"/>
</dbReference>
<dbReference type="InterPro" id="IPR000223">
    <property type="entry name" value="Pept_S26A_signal_pept_1"/>
</dbReference>
<dbReference type="AlphaFoldDB" id="A0A0A1DLM9"/>
<sequence length="237" mass="23935">MTTSVENEIRTLAAVAGRDTSTPVDLAARALRGARRTRRRRPAIAAGVVAVGLGVSWGAGRIGAGPYYDELQPSAGMAPTIAMGESVTFHRDLAAEQGDVVRISVPGVPVPLLTRVIAVGGTTVSCPARPDGTCAGVLVDGRPSTDDYLAALPSEPFAAVDVPAGDVFVLSDNRARAVDSRVLGPVAASGIEGVAVAVRRDDSYVAIPGAPRHAVPGDADPVDPIGPVPPAGGAPAD</sequence>
<dbReference type="OrthoDB" id="3827626at2"/>
<dbReference type="GO" id="GO:0004252">
    <property type="term" value="F:serine-type endopeptidase activity"/>
    <property type="evidence" value="ECO:0007669"/>
    <property type="project" value="InterPro"/>
</dbReference>
<evidence type="ECO:0000256" key="3">
    <source>
        <dbReference type="RuleBase" id="RU362042"/>
    </source>
</evidence>
<feature type="transmembrane region" description="Helical" evidence="3">
    <location>
        <begin position="42"/>
        <end position="60"/>
    </location>
</feature>
<organism evidence="5 6">
    <name type="scientific">Nocardioides simplex</name>
    <name type="common">Arthrobacter simplex</name>
    <dbReference type="NCBI Taxonomy" id="2045"/>
    <lineage>
        <taxon>Bacteria</taxon>
        <taxon>Bacillati</taxon>
        <taxon>Actinomycetota</taxon>
        <taxon>Actinomycetes</taxon>
        <taxon>Propionibacteriales</taxon>
        <taxon>Nocardioidaceae</taxon>
        <taxon>Pimelobacter</taxon>
    </lineage>
</organism>
<dbReference type="eggNOG" id="COG0681">
    <property type="taxonomic scope" value="Bacteria"/>
</dbReference>
<keyword evidence="3 5" id="KW-0378">Hydrolase</keyword>
<keyword evidence="6" id="KW-1185">Reference proteome</keyword>
<dbReference type="GeneID" id="96610798"/>
<evidence type="ECO:0000256" key="2">
    <source>
        <dbReference type="ARBA" id="ARBA00009370"/>
    </source>
</evidence>
<feature type="region of interest" description="Disordered" evidence="4">
    <location>
        <begin position="209"/>
        <end position="237"/>
    </location>
</feature>
<dbReference type="Proteomes" id="UP000030300">
    <property type="component" value="Chromosome"/>
</dbReference>
<dbReference type="HOGENOM" id="CLU_1169710_0_0_11"/>
<comment type="similarity">
    <text evidence="2 3">Belongs to the peptidase S26 family.</text>
</comment>
<dbReference type="EC" id="3.4.21.89" evidence="3"/>
<dbReference type="GO" id="GO:0006465">
    <property type="term" value="P:signal peptide processing"/>
    <property type="evidence" value="ECO:0007669"/>
    <property type="project" value="InterPro"/>
</dbReference>
<feature type="compositionally biased region" description="Low complexity" evidence="4">
    <location>
        <begin position="214"/>
        <end position="223"/>
    </location>
</feature>
<dbReference type="STRING" id="2045.KR76_18480"/>
<dbReference type="PRINTS" id="PR00727">
    <property type="entry name" value="LEADERPTASE"/>
</dbReference>
<evidence type="ECO:0000313" key="5">
    <source>
        <dbReference type="EMBL" id="AIY18264.1"/>
    </source>
</evidence>
<keyword evidence="3" id="KW-0645">Protease</keyword>
<evidence type="ECO:0000256" key="1">
    <source>
        <dbReference type="ARBA" id="ARBA00004401"/>
    </source>
</evidence>
<reference evidence="5 6" key="1">
    <citation type="journal article" date="2015" name="Genome Announc.">
        <title>Complete Genome Sequence of Steroid-Transforming Nocardioides simplex VKM Ac-2033D.</title>
        <authorList>
            <person name="Shtratnikova V.Y."/>
            <person name="Schelkunov M.I."/>
            <person name="Pekov Y.A."/>
            <person name="Fokina V.V."/>
            <person name="Logacheva M.D."/>
            <person name="Sokolov S.L."/>
            <person name="Bragin E.Y."/>
            <person name="Ashapkin V.V."/>
            <person name="Donova M.V."/>
        </authorList>
    </citation>
    <scope>NUCLEOTIDE SEQUENCE [LARGE SCALE GENOMIC DNA]</scope>
    <source>
        <strain evidence="5 6">VKM Ac-2033D</strain>
    </source>
</reference>
<dbReference type="SUPFAM" id="SSF51306">
    <property type="entry name" value="LexA/Signal peptidase"/>
    <property type="match status" value="1"/>
</dbReference>
<dbReference type="InterPro" id="IPR019533">
    <property type="entry name" value="Peptidase_S26"/>
</dbReference>
<gene>
    <name evidence="5" type="ORF">KR76_18480</name>
</gene>
<dbReference type="KEGG" id="psim:KR76_18480"/>
<keyword evidence="3" id="KW-0472">Membrane</keyword>
<dbReference type="GO" id="GO:0005886">
    <property type="term" value="C:plasma membrane"/>
    <property type="evidence" value="ECO:0007669"/>
    <property type="project" value="UniProtKB-SubCell"/>
</dbReference>
<dbReference type="EMBL" id="CP009896">
    <property type="protein sequence ID" value="AIY18264.1"/>
    <property type="molecule type" value="Genomic_DNA"/>
</dbReference>
<dbReference type="Gene3D" id="2.10.109.10">
    <property type="entry name" value="Umud Fragment, subunit A"/>
    <property type="match status" value="1"/>
</dbReference>
<evidence type="ECO:0000256" key="4">
    <source>
        <dbReference type="SAM" id="MobiDB-lite"/>
    </source>
</evidence>
<evidence type="ECO:0000313" key="6">
    <source>
        <dbReference type="Proteomes" id="UP000030300"/>
    </source>
</evidence>
<dbReference type="PANTHER" id="PTHR43390">
    <property type="entry name" value="SIGNAL PEPTIDASE I"/>
    <property type="match status" value="1"/>
</dbReference>
<keyword evidence="3" id="KW-0812">Transmembrane</keyword>
<dbReference type="NCBIfam" id="TIGR02227">
    <property type="entry name" value="sigpep_I_bact"/>
    <property type="match status" value="1"/>
</dbReference>
<protein>
    <recommendedName>
        <fullName evidence="3">Signal peptidase I</fullName>
        <ecNumber evidence="3">3.4.21.89</ecNumber>
    </recommendedName>
</protein>
<comment type="catalytic activity">
    <reaction evidence="3">
        <text>Cleavage of hydrophobic, N-terminal signal or leader sequences from secreted and periplasmic proteins.</text>
        <dbReference type="EC" id="3.4.21.89"/>
    </reaction>
</comment>
<dbReference type="InterPro" id="IPR036286">
    <property type="entry name" value="LexA/Signal_pep-like_sf"/>
</dbReference>
<dbReference type="Pfam" id="PF10502">
    <property type="entry name" value="Peptidase_S26"/>
    <property type="match status" value="1"/>
</dbReference>